<evidence type="ECO:0000313" key="8">
    <source>
        <dbReference type="Proteomes" id="UP001652625"/>
    </source>
</evidence>
<evidence type="ECO:0000256" key="6">
    <source>
        <dbReference type="SAM" id="MobiDB-lite"/>
    </source>
</evidence>
<dbReference type="InterPro" id="IPR046347">
    <property type="entry name" value="bZIP_sf"/>
</dbReference>
<evidence type="ECO:0000313" key="9">
    <source>
        <dbReference type="RefSeq" id="XP_065651773.1"/>
    </source>
</evidence>
<protein>
    <submittedName>
        <fullName evidence="9 10">Thyrotroph embryonic factor isoform X2</fullName>
    </submittedName>
</protein>
<name>A0ABM4BRK6_HYDVU</name>
<dbReference type="CDD" id="cd14695">
    <property type="entry name" value="bZIP_HLF"/>
    <property type="match status" value="1"/>
</dbReference>
<keyword evidence="8" id="KW-1185">Reference proteome</keyword>
<evidence type="ECO:0000256" key="5">
    <source>
        <dbReference type="ARBA" id="ARBA00023242"/>
    </source>
</evidence>
<dbReference type="InterPro" id="IPR004827">
    <property type="entry name" value="bZIP"/>
</dbReference>
<sequence length="265" mass="31241">METSAFLEVLNEYVSQNDDFHLDSSRRKFQPTSMNPENLTARHFSNMTDKEMLNYFIPVKGIDYDQNCFDFDECLKKESNNFSDFECADKLMLHKAMPELNPLYKYNSGFKAAFPFSCESYSICSDDDEDESNATEEKKNQDSSTKLEKSCSDVKAPRVIKKRKPRTYKYNPKPLLHKDSRSFVPDNLKDIEYWERRKRNNEAAKKSREERRKKELEILANYDNMKKECADIKVENVKLKAYTKFLEQQVDDLKKKLKYGGNNPK</sequence>
<keyword evidence="5" id="KW-0539">Nucleus</keyword>
<dbReference type="PANTHER" id="PTHR11988">
    <property type="entry name" value="THYROTROPH EMBRYONIC FACTOR RELATED"/>
    <property type="match status" value="1"/>
</dbReference>
<proteinExistence type="predicted"/>
<accession>A0ABM4BRK6</accession>
<evidence type="ECO:0000256" key="3">
    <source>
        <dbReference type="ARBA" id="ARBA00023125"/>
    </source>
</evidence>
<evidence type="ECO:0000256" key="2">
    <source>
        <dbReference type="ARBA" id="ARBA00023015"/>
    </source>
</evidence>
<dbReference type="Proteomes" id="UP001652625">
    <property type="component" value="Chromosome 04"/>
</dbReference>
<dbReference type="RefSeq" id="XP_065651773.1">
    <property type="nucleotide sequence ID" value="XM_065795701.1"/>
</dbReference>
<dbReference type="SUPFAM" id="SSF57959">
    <property type="entry name" value="Leucine zipper domain"/>
    <property type="match status" value="1"/>
</dbReference>
<evidence type="ECO:0000256" key="1">
    <source>
        <dbReference type="ARBA" id="ARBA00004123"/>
    </source>
</evidence>
<feature type="domain" description="BZIP" evidence="7">
    <location>
        <begin position="190"/>
        <end position="253"/>
    </location>
</feature>
<feature type="compositionally biased region" description="Basic and acidic residues" evidence="6">
    <location>
        <begin position="135"/>
        <end position="152"/>
    </location>
</feature>
<organism evidence="8 9">
    <name type="scientific">Hydra vulgaris</name>
    <name type="common">Hydra</name>
    <name type="synonym">Hydra attenuata</name>
    <dbReference type="NCBI Taxonomy" id="6087"/>
    <lineage>
        <taxon>Eukaryota</taxon>
        <taxon>Metazoa</taxon>
        <taxon>Cnidaria</taxon>
        <taxon>Hydrozoa</taxon>
        <taxon>Hydroidolina</taxon>
        <taxon>Anthoathecata</taxon>
        <taxon>Aplanulata</taxon>
        <taxon>Hydridae</taxon>
        <taxon>Hydra</taxon>
    </lineage>
</organism>
<evidence type="ECO:0000259" key="7">
    <source>
        <dbReference type="PROSITE" id="PS50217"/>
    </source>
</evidence>
<keyword evidence="3" id="KW-0238">DNA-binding</keyword>
<feature type="region of interest" description="Disordered" evidence="6">
    <location>
        <begin position="129"/>
        <end position="152"/>
    </location>
</feature>
<dbReference type="InterPro" id="IPR040223">
    <property type="entry name" value="PAR_bZIP"/>
</dbReference>
<keyword evidence="2" id="KW-0805">Transcription regulation</keyword>
<comment type="subcellular location">
    <subcellularLocation>
        <location evidence="1">Nucleus</location>
    </subcellularLocation>
</comment>
<dbReference type="PANTHER" id="PTHR11988:SF27">
    <property type="entry name" value="GH27708P"/>
    <property type="match status" value="1"/>
</dbReference>
<dbReference type="Pfam" id="PF07716">
    <property type="entry name" value="bZIP_2"/>
    <property type="match status" value="1"/>
</dbReference>
<reference evidence="9 10" key="1">
    <citation type="submission" date="2025-05" db="UniProtKB">
        <authorList>
            <consortium name="RefSeq"/>
        </authorList>
    </citation>
    <scope>IDENTIFICATION</scope>
</reference>
<dbReference type="GeneID" id="105844268"/>
<dbReference type="Gene3D" id="1.20.5.170">
    <property type="match status" value="1"/>
</dbReference>
<evidence type="ECO:0000256" key="4">
    <source>
        <dbReference type="ARBA" id="ARBA00023163"/>
    </source>
</evidence>
<keyword evidence="4" id="KW-0804">Transcription</keyword>
<gene>
    <name evidence="9 10" type="primary">LOC105844268</name>
</gene>
<dbReference type="PROSITE" id="PS50217">
    <property type="entry name" value="BZIP"/>
    <property type="match status" value="1"/>
</dbReference>
<dbReference type="RefSeq" id="XP_065651774.1">
    <property type="nucleotide sequence ID" value="XM_065795702.1"/>
</dbReference>
<evidence type="ECO:0000313" key="10">
    <source>
        <dbReference type="RefSeq" id="XP_065651774.1"/>
    </source>
</evidence>